<comment type="caution">
    <text evidence="2">The sequence shown here is derived from an EMBL/GenBank/DDBJ whole genome shotgun (WGS) entry which is preliminary data.</text>
</comment>
<name>A0A2C6LAA0_9APIC</name>
<evidence type="ECO:0000256" key="1">
    <source>
        <dbReference type="SAM" id="MobiDB-lite"/>
    </source>
</evidence>
<feature type="region of interest" description="Disordered" evidence="1">
    <location>
        <begin position="207"/>
        <end position="230"/>
    </location>
</feature>
<dbReference type="VEuPathDB" id="ToxoDB:CSUI_002096"/>
<feature type="compositionally biased region" description="Basic and acidic residues" evidence="1">
    <location>
        <begin position="109"/>
        <end position="119"/>
    </location>
</feature>
<dbReference type="EMBL" id="MIGC01000877">
    <property type="protein sequence ID" value="PHJ24044.1"/>
    <property type="molecule type" value="Genomic_DNA"/>
</dbReference>
<sequence>MPSLQSSQALAAGPTWDRTSTINAGKLSSSTVPSSLSSPVFPVLRDPVLSTGAPPFPDIQRAYPAGTQNFPDLWFLAGQGMEDAQVPSGSLRAPGNPVFSRGEQAVVSNRDHSSVDRLQESLQRPVPGATGLPSLPEKLPEQNTSPQRPETAGLSTERTPTAAPGAMTNLPGSDNALAPPAALPQLGSLFALLTGIDADKLWRFFTGGSAPPRPANDPGPQASSPVPSFLTGPLHLSTLLPSTPLVPETARSGAQLLPKPLDPTSSIAALTALRGIFPPLEVLKFGMHLEAPEEEQATRLAPEGGARSPEPLAAAA</sequence>
<evidence type="ECO:0000313" key="2">
    <source>
        <dbReference type="EMBL" id="PHJ24044.1"/>
    </source>
</evidence>
<feature type="region of interest" description="Disordered" evidence="1">
    <location>
        <begin position="293"/>
        <end position="316"/>
    </location>
</feature>
<feature type="region of interest" description="Disordered" evidence="1">
    <location>
        <begin position="104"/>
        <end position="173"/>
    </location>
</feature>
<accession>A0A2C6LAA0</accession>
<proteinExistence type="predicted"/>
<dbReference type="OrthoDB" id="331143at2759"/>
<evidence type="ECO:0000313" key="3">
    <source>
        <dbReference type="Proteomes" id="UP000221165"/>
    </source>
</evidence>
<feature type="compositionally biased region" description="Polar residues" evidence="1">
    <location>
        <begin position="141"/>
        <end position="159"/>
    </location>
</feature>
<feature type="compositionally biased region" description="Low complexity" evidence="1">
    <location>
        <begin position="27"/>
        <end position="38"/>
    </location>
</feature>
<dbReference type="AlphaFoldDB" id="A0A2C6LAA0"/>
<reference evidence="2 3" key="1">
    <citation type="journal article" date="2017" name="Int. J. Parasitol.">
        <title>The genome of the protozoan parasite Cystoisospora suis and a reverse vaccinology approach to identify vaccine candidates.</title>
        <authorList>
            <person name="Palmieri N."/>
            <person name="Shrestha A."/>
            <person name="Ruttkowski B."/>
            <person name="Beck T."/>
            <person name="Vogl C."/>
            <person name="Tomley F."/>
            <person name="Blake D.P."/>
            <person name="Joachim A."/>
        </authorList>
    </citation>
    <scope>NUCLEOTIDE SEQUENCE [LARGE SCALE GENOMIC DNA]</scope>
    <source>
        <strain evidence="2 3">Wien I</strain>
    </source>
</reference>
<dbReference type="Proteomes" id="UP000221165">
    <property type="component" value="Unassembled WGS sequence"/>
</dbReference>
<protein>
    <submittedName>
        <fullName evidence="2">Uncharacterized protein</fullName>
    </submittedName>
</protein>
<dbReference type="RefSeq" id="XP_067925718.1">
    <property type="nucleotide sequence ID" value="XM_068062298.1"/>
</dbReference>
<organism evidence="2 3">
    <name type="scientific">Cystoisospora suis</name>
    <dbReference type="NCBI Taxonomy" id="483139"/>
    <lineage>
        <taxon>Eukaryota</taxon>
        <taxon>Sar</taxon>
        <taxon>Alveolata</taxon>
        <taxon>Apicomplexa</taxon>
        <taxon>Conoidasida</taxon>
        <taxon>Coccidia</taxon>
        <taxon>Eucoccidiorida</taxon>
        <taxon>Eimeriorina</taxon>
        <taxon>Sarcocystidae</taxon>
        <taxon>Cystoisospora</taxon>
    </lineage>
</organism>
<dbReference type="GeneID" id="94425509"/>
<feature type="region of interest" description="Disordered" evidence="1">
    <location>
        <begin position="1"/>
        <end position="38"/>
    </location>
</feature>
<keyword evidence="3" id="KW-1185">Reference proteome</keyword>
<gene>
    <name evidence="2" type="ORF">CSUI_002096</name>
</gene>